<evidence type="ECO:0000313" key="1">
    <source>
        <dbReference type="EMBL" id="PRX17259.1"/>
    </source>
</evidence>
<gene>
    <name evidence="1" type="ORF">CLV67_11635</name>
</gene>
<sequence length="30" mass="3197">MTDGVRAAWTAYRAATSSREADEAARILVG</sequence>
<name>A0A2T0K334_9ACTN</name>
<protein>
    <submittedName>
        <fullName evidence="1">Uncharacterized protein</fullName>
    </submittedName>
</protein>
<comment type="caution">
    <text evidence="1">The sequence shown here is derived from an EMBL/GenBank/DDBJ whole genome shotgun (WGS) entry which is preliminary data.</text>
</comment>
<proteinExistence type="predicted"/>
<dbReference type="Proteomes" id="UP000239415">
    <property type="component" value="Unassembled WGS sequence"/>
</dbReference>
<accession>A0A2T0K334</accession>
<dbReference type="AlphaFoldDB" id="A0A2T0K334"/>
<dbReference type="EMBL" id="PVMZ01000016">
    <property type="protein sequence ID" value="PRX17259.1"/>
    <property type="molecule type" value="Genomic_DNA"/>
</dbReference>
<keyword evidence="2" id="KW-1185">Reference proteome</keyword>
<reference evidence="1 2" key="1">
    <citation type="submission" date="2018-03" db="EMBL/GenBank/DDBJ databases">
        <title>Genomic Encyclopedia of Archaeal and Bacterial Type Strains, Phase II (KMG-II): from individual species to whole genera.</title>
        <authorList>
            <person name="Goeker M."/>
        </authorList>
    </citation>
    <scope>NUCLEOTIDE SEQUENCE [LARGE SCALE GENOMIC DNA]</scope>
    <source>
        <strain evidence="1 2">DSM 43146</strain>
    </source>
</reference>
<evidence type="ECO:0000313" key="2">
    <source>
        <dbReference type="Proteomes" id="UP000239415"/>
    </source>
</evidence>
<organism evidence="1 2">
    <name type="scientific">Actinoplanes italicus</name>
    <dbReference type="NCBI Taxonomy" id="113567"/>
    <lineage>
        <taxon>Bacteria</taxon>
        <taxon>Bacillati</taxon>
        <taxon>Actinomycetota</taxon>
        <taxon>Actinomycetes</taxon>
        <taxon>Micromonosporales</taxon>
        <taxon>Micromonosporaceae</taxon>
        <taxon>Actinoplanes</taxon>
    </lineage>
</organism>